<accession>F6FVB8</accession>
<feature type="compositionally biased region" description="Basic and acidic residues" evidence="2">
    <location>
        <begin position="216"/>
        <end position="240"/>
    </location>
</feature>
<evidence type="ECO:0000313" key="4">
    <source>
        <dbReference type="EMBL" id="AEG43391.1"/>
    </source>
</evidence>
<dbReference type="HOGENOM" id="CLU_032201_0_0_11"/>
<dbReference type="CDD" id="cd00060">
    <property type="entry name" value="FHA"/>
    <property type="match status" value="1"/>
</dbReference>
<dbReference type="PROSITE" id="PS50006">
    <property type="entry name" value="FHA_DOMAIN"/>
    <property type="match status" value="1"/>
</dbReference>
<dbReference type="InterPro" id="IPR000253">
    <property type="entry name" value="FHA_dom"/>
</dbReference>
<dbReference type="SUPFAM" id="SSF49879">
    <property type="entry name" value="SMAD/FHA domain"/>
    <property type="match status" value="1"/>
</dbReference>
<sequence length="551" mass="55985">MTLRYVTGPSYAVVRGGAVVMLPEKVSPELVDELWRVLGRGAGVVPLLEVLTGSFGASLASLPPFAVVVTGGGGAGDDGAGGTRVQVAVRGATTVHVGTADGERVTVTGEAVTTWAERTFDDVAELAVHGALAGAGDTLVDDRGLPLDAGVVLAASVGAVLAERRAGSPSDVARPVADERPAVDLPAAVVDEVPLADAPAAPAAAVPLTSVVPPAAEHDPAPEPEHDRAPEPVHEPEHAPEPAPVEETSGYGHLWGSTVHRGVEAAAVRPEEDEEEADEQHGPQVDGQAGAQVDERDRGDAAGAPSSETAVAAETIAPVMTIAPSTVAPETVAPETIAPETIAPDTVAPASAASPADDDVDASTVLSSAIADLRAAATPSGEAPAVPPGPVFAPAAVPGRPSILARTCPGGHPNPPQRDDCAHCGQPLSGEARQVPRPPLGVMAVSSGPRITLDRPVIVGRRPRSPRSTGDDLPRLVTVPSPEQDISRSHVEVRLEGWHVLVSDMSTTNGTTLLRAGQPPMRLHPGEPVLVVSSDVVDLGDGVTLTFEGIV</sequence>
<dbReference type="EMBL" id="CP002810">
    <property type="protein sequence ID" value="AEG43391.1"/>
    <property type="molecule type" value="Genomic_DNA"/>
</dbReference>
<keyword evidence="1" id="KW-0597">Phosphoprotein</keyword>
<evidence type="ECO:0000256" key="2">
    <source>
        <dbReference type="SAM" id="MobiDB-lite"/>
    </source>
</evidence>
<dbReference type="AlphaFoldDB" id="F6FVB8"/>
<dbReference type="InterPro" id="IPR008984">
    <property type="entry name" value="SMAD_FHA_dom_sf"/>
</dbReference>
<protein>
    <submittedName>
        <fullName evidence="4">Forkhead-associated protein</fullName>
    </submittedName>
</protein>
<evidence type="ECO:0000256" key="1">
    <source>
        <dbReference type="ARBA" id="ARBA00022553"/>
    </source>
</evidence>
<keyword evidence="5" id="KW-1185">Reference proteome</keyword>
<dbReference type="RefSeq" id="WP_013837785.1">
    <property type="nucleotide sequence ID" value="NC_015588.1"/>
</dbReference>
<feature type="region of interest" description="Disordered" evidence="2">
    <location>
        <begin position="213"/>
        <end position="312"/>
    </location>
</feature>
<name>F6FVB8_ISOV2</name>
<dbReference type="KEGG" id="iva:Isova_0604"/>
<proteinExistence type="predicted"/>
<dbReference type="eggNOG" id="COG1716">
    <property type="taxonomic scope" value="Bacteria"/>
</dbReference>
<evidence type="ECO:0000313" key="5">
    <source>
        <dbReference type="Proteomes" id="UP000009236"/>
    </source>
</evidence>
<feature type="region of interest" description="Disordered" evidence="2">
    <location>
        <begin position="404"/>
        <end position="440"/>
    </location>
</feature>
<gene>
    <name evidence="4" type="ordered locus">Isova_0604</name>
</gene>
<feature type="domain" description="FHA" evidence="3">
    <location>
        <begin position="457"/>
        <end position="513"/>
    </location>
</feature>
<dbReference type="Proteomes" id="UP000009236">
    <property type="component" value="Chromosome"/>
</dbReference>
<dbReference type="STRING" id="743718.Isova_0604"/>
<evidence type="ECO:0000259" key="3">
    <source>
        <dbReference type="PROSITE" id="PS50006"/>
    </source>
</evidence>
<organism evidence="5">
    <name type="scientific">Isoptericola variabilis (strain 225)</name>
    <dbReference type="NCBI Taxonomy" id="743718"/>
    <lineage>
        <taxon>Bacteria</taxon>
        <taxon>Bacillati</taxon>
        <taxon>Actinomycetota</taxon>
        <taxon>Actinomycetes</taxon>
        <taxon>Micrococcales</taxon>
        <taxon>Promicromonosporaceae</taxon>
        <taxon>Isoptericola</taxon>
    </lineage>
</organism>
<dbReference type="Gene3D" id="2.60.200.20">
    <property type="match status" value="1"/>
</dbReference>
<reference evidence="4 5" key="1">
    <citation type="submission" date="2011-05" db="EMBL/GenBank/DDBJ databases">
        <title>Complete sequence of Isoptericola variabilis 225.</title>
        <authorList>
            <consortium name="US DOE Joint Genome Institute"/>
            <person name="Lucas S."/>
            <person name="Han J."/>
            <person name="Lapidus A."/>
            <person name="Cheng J.-F."/>
            <person name="Goodwin L."/>
            <person name="Pitluck S."/>
            <person name="Peters L."/>
            <person name="Mikhailova N."/>
            <person name="Zeytun A."/>
            <person name="Han C."/>
            <person name="Tapia R."/>
            <person name="Land M."/>
            <person name="Hauser L."/>
            <person name="Kyrpides N."/>
            <person name="Ivanova N."/>
            <person name="Pagani I."/>
            <person name="Siebers A."/>
            <person name="Allgaier M."/>
            <person name="Thelen M."/>
            <person name="Hugenholtz P."/>
            <person name="Gladden J."/>
            <person name="Woyke T."/>
        </authorList>
    </citation>
    <scope>NUCLEOTIDE SEQUENCE [LARGE SCALE GENOMIC DNA]</scope>
    <source>
        <strain evidence="5">225</strain>
    </source>
</reference>